<evidence type="ECO:0000256" key="4">
    <source>
        <dbReference type="ARBA" id="ARBA00022827"/>
    </source>
</evidence>
<name>A0A3D8L9J9_9BACT</name>
<keyword evidence="13" id="KW-1185">Reference proteome</keyword>
<keyword evidence="3 7" id="KW-0285">Flavoprotein</keyword>
<dbReference type="AlphaFoldDB" id="A0A3D8L9J9"/>
<evidence type="ECO:0000259" key="8">
    <source>
        <dbReference type="Pfam" id="PF00441"/>
    </source>
</evidence>
<dbReference type="PANTHER" id="PTHR43884">
    <property type="entry name" value="ACYL-COA DEHYDROGENASE"/>
    <property type="match status" value="1"/>
</dbReference>
<dbReference type="FunFam" id="2.40.110.10:FF:000006">
    <property type="entry name" value="very long-chain specific acyl-CoA dehydrogenase, mitochondrial"/>
    <property type="match status" value="1"/>
</dbReference>
<dbReference type="OrthoDB" id="9764422at2"/>
<dbReference type="Pfam" id="PF21263">
    <property type="entry name" value="Acyl-CoA-dh_C"/>
    <property type="match status" value="1"/>
</dbReference>
<dbReference type="RefSeq" id="WP_115566602.1">
    <property type="nucleotide sequence ID" value="NZ_QRGR01000018.1"/>
</dbReference>
<dbReference type="PROSITE" id="PS00072">
    <property type="entry name" value="ACYL_COA_DH_1"/>
    <property type="match status" value="1"/>
</dbReference>
<evidence type="ECO:0000256" key="3">
    <source>
        <dbReference type="ARBA" id="ARBA00022630"/>
    </source>
</evidence>
<feature type="domain" description="Acyl-CoA dehydrogenase/oxidase N-terminal" evidence="10">
    <location>
        <begin position="34"/>
        <end position="146"/>
    </location>
</feature>
<dbReference type="InterPro" id="IPR006089">
    <property type="entry name" value="Acyl-CoA_DH_CS"/>
</dbReference>
<dbReference type="GO" id="GO:0050660">
    <property type="term" value="F:flavin adenine dinucleotide binding"/>
    <property type="evidence" value="ECO:0007669"/>
    <property type="project" value="InterPro"/>
</dbReference>
<dbReference type="InterPro" id="IPR037069">
    <property type="entry name" value="AcylCoA_DH/ox_N_sf"/>
</dbReference>
<feature type="domain" description="Acyl-CoA dehydrogenase/oxidase C-terminal" evidence="8">
    <location>
        <begin position="255"/>
        <end position="418"/>
    </location>
</feature>
<dbReference type="FunFam" id="1.20.140.10:FF:000019">
    <property type="entry name" value="Acyl-CoA dehydrogenase"/>
    <property type="match status" value="1"/>
</dbReference>
<accession>A0A3D8L9J9</accession>
<dbReference type="FunFam" id="1.10.540.10:FF:000001">
    <property type="entry name" value="Very long-chain-specific acyl-CoA dehydrogenase, mitochondrial"/>
    <property type="match status" value="1"/>
</dbReference>
<dbReference type="PANTHER" id="PTHR43884:SF12">
    <property type="entry name" value="ISOVALERYL-COA DEHYDROGENASE, MITOCHONDRIAL-RELATED"/>
    <property type="match status" value="1"/>
</dbReference>
<evidence type="ECO:0000313" key="12">
    <source>
        <dbReference type="EMBL" id="RDV14091.1"/>
    </source>
</evidence>
<sequence>MANTTENKTAVLQGGEFLIKETNPQDVFIPAEFNEEQQMMAQTCRDFVREEVWPLLERLDNHEEGLMENLMKKAGELGLFAVSIPEQYGGLNMDFNTALLVTESVGGGHSFPVAFAAHTGIGMLPILYFGTEEQKQNYIPKLVSGEWTSAYCLTEPGSGSDALAAKTKAVLNEAGTHYILNGQKMWITNAGFADVFVVFAQIDGDKFTGFIVERGYKGVSLGNEEHKMGIKGSSTRQVFFEDCEVPKENVLGEIGKGHLIAFNILNIGRIKLCAATLGASKHVADLSVKYANERHQFKLPISKFGAIKYKLAEQAIRIYAVESALYRCGMDIYRKEQELMAGGADENEALLGAAREFAVECAMLKVEGSEVLDYVVDEGVQIYGGYGFSADYPMDRAYRDSRINRIFEGTNEINRMLTVDMILKKAMKGELDLMGPAQAVQQELMAIPDFGAEEEEGLFTAEHKAIRNLKKAILLTAGTAVQKYMNSLAKEQEVLMNIADMAIKTYVAESTLLRVEKLVSQKGEEAAANEMDIVRVVVNDAVDTTFRAGKEAIAAMAEGDEQRLLFMGLKRFTKRDLYNTKEARRRIAAAMIEANEFVY</sequence>
<comment type="similarity">
    <text evidence="2 7">Belongs to the acyl-CoA dehydrogenase family.</text>
</comment>
<protein>
    <submittedName>
        <fullName evidence="12">Acyl-CoA dehydrogenase</fullName>
    </submittedName>
</protein>
<keyword evidence="4 7" id="KW-0274">FAD</keyword>
<dbReference type="Gene3D" id="1.20.140.10">
    <property type="entry name" value="Butyryl-CoA Dehydrogenase, subunit A, domain 3"/>
    <property type="match status" value="2"/>
</dbReference>
<organism evidence="12 13">
    <name type="scientific">Pontibacter diazotrophicus</name>
    <dbReference type="NCBI Taxonomy" id="1400979"/>
    <lineage>
        <taxon>Bacteria</taxon>
        <taxon>Pseudomonadati</taxon>
        <taxon>Bacteroidota</taxon>
        <taxon>Cytophagia</taxon>
        <taxon>Cytophagales</taxon>
        <taxon>Hymenobacteraceae</taxon>
        <taxon>Pontibacter</taxon>
    </lineage>
</organism>
<dbReference type="Proteomes" id="UP000256708">
    <property type="component" value="Unassembled WGS sequence"/>
</dbReference>
<dbReference type="Pfam" id="PF00441">
    <property type="entry name" value="Acyl-CoA_dh_1"/>
    <property type="match status" value="1"/>
</dbReference>
<dbReference type="Gene3D" id="2.40.110.10">
    <property type="entry name" value="Butyryl-CoA Dehydrogenase, subunit A, domain 2"/>
    <property type="match status" value="1"/>
</dbReference>
<comment type="caution">
    <text evidence="12">The sequence shown here is derived from an EMBL/GenBank/DDBJ whole genome shotgun (WGS) entry which is preliminary data.</text>
</comment>
<keyword evidence="5 7" id="KW-0560">Oxidoreductase</keyword>
<dbReference type="InterPro" id="IPR009100">
    <property type="entry name" value="AcylCoA_DH/oxidase_NM_dom_sf"/>
</dbReference>
<evidence type="ECO:0000259" key="9">
    <source>
        <dbReference type="Pfam" id="PF02770"/>
    </source>
</evidence>
<comment type="catalytic activity">
    <reaction evidence="6">
        <text>a 2,3-saturated acyl-CoA + A = a 2,3-dehydroacyl-CoA + AH2</text>
        <dbReference type="Rhea" id="RHEA:48608"/>
        <dbReference type="ChEBI" id="CHEBI:13193"/>
        <dbReference type="ChEBI" id="CHEBI:17499"/>
        <dbReference type="ChEBI" id="CHEBI:60015"/>
        <dbReference type="ChEBI" id="CHEBI:65111"/>
    </reaction>
</comment>
<dbReference type="PROSITE" id="PS00073">
    <property type="entry name" value="ACYL_COA_DH_2"/>
    <property type="match status" value="1"/>
</dbReference>
<proteinExistence type="inferred from homology"/>
<dbReference type="SUPFAM" id="SSF56645">
    <property type="entry name" value="Acyl-CoA dehydrogenase NM domain-like"/>
    <property type="match status" value="1"/>
</dbReference>
<dbReference type="InterPro" id="IPR013786">
    <property type="entry name" value="AcylCoA_DH/ox_N"/>
</dbReference>
<dbReference type="SUPFAM" id="SSF47203">
    <property type="entry name" value="Acyl-CoA dehydrogenase C-terminal domain-like"/>
    <property type="match status" value="1"/>
</dbReference>
<evidence type="ECO:0000313" key="13">
    <source>
        <dbReference type="Proteomes" id="UP000256708"/>
    </source>
</evidence>
<gene>
    <name evidence="12" type="ORF">DXT99_16110</name>
</gene>
<evidence type="ECO:0000259" key="11">
    <source>
        <dbReference type="Pfam" id="PF21263"/>
    </source>
</evidence>
<feature type="domain" description="Acyl-CoA dehydrogenase-like C-terminal" evidence="11">
    <location>
        <begin position="468"/>
        <end position="571"/>
    </location>
</feature>
<evidence type="ECO:0000256" key="2">
    <source>
        <dbReference type="ARBA" id="ARBA00009347"/>
    </source>
</evidence>
<dbReference type="InterPro" id="IPR049426">
    <property type="entry name" value="Acyl-CoA-dh-like_C"/>
</dbReference>
<evidence type="ECO:0000256" key="5">
    <source>
        <dbReference type="ARBA" id="ARBA00023002"/>
    </source>
</evidence>
<comment type="cofactor">
    <cofactor evidence="1 7">
        <name>FAD</name>
        <dbReference type="ChEBI" id="CHEBI:57692"/>
    </cofactor>
</comment>
<evidence type="ECO:0000256" key="6">
    <source>
        <dbReference type="ARBA" id="ARBA00052546"/>
    </source>
</evidence>
<evidence type="ECO:0000259" key="10">
    <source>
        <dbReference type="Pfam" id="PF02771"/>
    </source>
</evidence>
<dbReference type="Pfam" id="PF02770">
    <property type="entry name" value="Acyl-CoA_dh_M"/>
    <property type="match status" value="1"/>
</dbReference>
<evidence type="ECO:0000256" key="7">
    <source>
        <dbReference type="RuleBase" id="RU362125"/>
    </source>
</evidence>
<dbReference type="InterPro" id="IPR046373">
    <property type="entry name" value="Acyl-CoA_Oxase/DH_mid-dom_sf"/>
</dbReference>
<reference evidence="13" key="1">
    <citation type="submission" date="2018-08" db="EMBL/GenBank/DDBJ databases">
        <authorList>
            <person name="Liu Z.-W."/>
            <person name="Du Z.-J."/>
        </authorList>
    </citation>
    <scope>NUCLEOTIDE SEQUENCE [LARGE SCALE GENOMIC DNA]</scope>
    <source>
        <strain evidence="13">H4X</strain>
    </source>
</reference>
<dbReference type="Gene3D" id="1.10.540.10">
    <property type="entry name" value="Acyl-CoA dehydrogenase/oxidase, N-terminal domain"/>
    <property type="match status" value="1"/>
</dbReference>
<dbReference type="InterPro" id="IPR009075">
    <property type="entry name" value="AcylCo_DH/oxidase_C"/>
</dbReference>
<feature type="domain" description="Acyl-CoA oxidase/dehydrogenase middle" evidence="9">
    <location>
        <begin position="150"/>
        <end position="243"/>
    </location>
</feature>
<dbReference type="Pfam" id="PF02771">
    <property type="entry name" value="Acyl-CoA_dh_N"/>
    <property type="match status" value="1"/>
</dbReference>
<dbReference type="EMBL" id="QRGR01000018">
    <property type="protein sequence ID" value="RDV14091.1"/>
    <property type="molecule type" value="Genomic_DNA"/>
</dbReference>
<dbReference type="InterPro" id="IPR006091">
    <property type="entry name" value="Acyl-CoA_Oxase/DH_mid-dom"/>
</dbReference>
<dbReference type="GO" id="GO:0003995">
    <property type="term" value="F:acyl-CoA dehydrogenase activity"/>
    <property type="evidence" value="ECO:0007669"/>
    <property type="project" value="InterPro"/>
</dbReference>
<evidence type="ECO:0000256" key="1">
    <source>
        <dbReference type="ARBA" id="ARBA00001974"/>
    </source>
</evidence>
<dbReference type="InterPro" id="IPR036250">
    <property type="entry name" value="AcylCo_DH-like_C"/>
</dbReference>